<dbReference type="InterPro" id="IPR036412">
    <property type="entry name" value="HAD-like_sf"/>
</dbReference>
<dbReference type="KEGG" id="vai:BU251_08065"/>
<dbReference type="InterPro" id="IPR006439">
    <property type="entry name" value="HAD-SF_hydro_IA"/>
</dbReference>
<dbReference type="Proteomes" id="UP000287243">
    <property type="component" value="Chromosome"/>
</dbReference>
<accession>A0A410P651</accession>
<evidence type="ECO:0008006" key="3">
    <source>
        <dbReference type="Google" id="ProtNLM"/>
    </source>
</evidence>
<keyword evidence="2" id="KW-1185">Reference proteome</keyword>
<gene>
    <name evidence="1" type="ORF">BU251_08065</name>
</gene>
<dbReference type="PANTHER" id="PTHR43611">
    <property type="entry name" value="ALPHA-D-GLUCOSE 1-PHOSPHATE PHOSPHATASE"/>
    <property type="match status" value="1"/>
</dbReference>
<dbReference type="OrthoDB" id="9797415at2"/>
<dbReference type="RefSeq" id="WP_128700643.1">
    <property type="nucleotide sequence ID" value="NZ_CP019384.1"/>
</dbReference>
<proteinExistence type="predicted"/>
<evidence type="ECO:0000313" key="2">
    <source>
        <dbReference type="Proteomes" id="UP000287243"/>
    </source>
</evidence>
<dbReference type="PANTHER" id="PTHR43611:SF3">
    <property type="entry name" value="FLAVIN MONONUCLEOTIDE HYDROLASE 1, CHLOROPLATIC"/>
    <property type="match status" value="1"/>
</dbReference>
<dbReference type="Gene3D" id="3.40.50.1000">
    <property type="entry name" value="HAD superfamily/HAD-like"/>
    <property type="match status" value="1"/>
</dbReference>
<dbReference type="Pfam" id="PF00702">
    <property type="entry name" value="Hydrolase"/>
    <property type="match status" value="1"/>
</dbReference>
<name>A0A410P651_VELA1</name>
<protein>
    <recommendedName>
        <fullName evidence="3">HAD family phosphatase</fullName>
    </recommendedName>
</protein>
<dbReference type="InterPro" id="IPR023214">
    <property type="entry name" value="HAD_sf"/>
</dbReference>
<sequence length="212" mass="24361">MTTADVKLILCDLGNVLLHFDHRIAVRRILPHCAKSSDEIYQLFFDSPFTKDYEEGRVSSADFFKHVSAALAAPGLGYEEFCAAWSDIFFDSGEMLAWLKELKKDFRLHLVSNINELHYAFIRKNFSDHIAVFDDIFLSYEIGHRKPHREIYDRAIRASGYGVPQCLYIDDREDLVAAARQMGIRSVVFKGAAACRQELQEMGIWPQKKTSF</sequence>
<dbReference type="EMBL" id="CP019384">
    <property type="protein sequence ID" value="QAT17676.1"/>
    <property type="molecule type" value="Genomic_DNA"/>
</dbReference>
<organism evidence="1 2">
    <name type="scientific">Velamenicoccus archaeovorus</name>
    <dbReference type="NCBI Taxonomy" id="1930593"/>
    <lineage>
        <taxon>Bacteria</taxon>
        <taxon>Pseudomonadati</taxon>
        <taxon>Candidatus Omnitrophota</taxon>
        <taxon>Candidatus Velamenicoccus</taxon>
    </lineage>
</organism>
<evidence type="ECO:0000313" key="1">
    <source>
        <dbReference type="EMBL" id="QAT17676.1"/>
    </source>
</evidence>
<dbReference type="AlphaFoldDB" id="A0A410P651"/>
<dbReference type="CDD" id="cd02603">
    <property type="entry name" value="HAD_sEH-N_like"/>
    <property type="match status" value="1"/>
</dbReference>
<dbReference type="Gene3D" id="1.10.150.240">
    <property type="entry name" value="Putative phosphatase, domain 2"/>
    <property type="match status" value="1"/>
</dbReference>
<reference evidence="1 2" key="1">
    <citation type="submission" date="2017-01" db="EMBL/GenBank/DDBJ databases">
        <title>First insights into the biology of 'candidatus Vampirococcus archaeovorus'.</title>
        <authorList>
            <person name="Kizina J."/>
            <person name="Jordan S."/>
            <person name="Stueber K."/>
            <person name="Reinhardt R."/>
            <person name="Harder J."/>
        </authorList>
    </citation>
    <scope>NUCLEOTIDE SEQUENCE [LARGE SCALE GENOMIC DNA]</scope>
    <source>
        <strain evidence="1 2">LiM</strain>
    </source>
</reference>
<dbReference type="SUPFAM" id="SSF56784">
    <property type="entry name" value="HAD-like"/>
    <property type="match status" value="1"/>
</dbReference>
<dbReference type="NCBIfam" id="TIGR01509">
    <property type="entry name" value="HAD-SF-IA-v3"/>
    <property type="match status" value="1"/>
</dbReference>
<dbReference type="InterPro" id="IPR023198">
    <property type="entry name" value="PGP-like_dom2"/>
</dbReference>